<dbReference type="InterPro" id="IPR037198">
    <property type="entry name" value="MutL_C_sf"/>
</dbReference>
<dbReference type="GO" id="GO:0016887">
    <property type="term" value="F:ATP hydrolysis activity"/>
    <property type="evidence" value="ECO:0007669"/>
    <property type="project" value="InterPro"/>
</dbReference>
<dbReference type="InterPro" id="IPR014790">
    <property type="entry name" value="MutL_C"/>
</dbReference>
<dbReference type="SUPFAM" id="SSF54211">
    <property type="entry name" value="Ribosomal protein S5 domain 2-like"/>
    <property type="match status" value="1"/>
</dbReference>
<dbReference type="GO" id="GO:0030983">
    <property type="term" value="F:mismatched DNA binding"/>
    <property type="evidence" value="ECO:0007669"/>
    <property type="project" value="InterPro"/>
</dbReference>
<dbReference type="CDD" id="cd00782">
    <property type="entry name" value="MutL_Trans"/>
    <property type="match status" value="1"/>
</dbReference>
<organism evidence="8 9">
    <name type="scientific">Sphingomonas spermidinifaciens</name>
    <dbReference type="NCBI Taxonomy" id="1141889"/>
    <lineage>
        <taxon>Bacteria</taxon>
        <taxon>Pseudomonadati</taxon>
        <taxon>Pseudomonadota</taxon>
        <taxon>Alphaproteobacteria</taxon>
        <taxon>Sphingomonadales</taxon>
        <taxon>Sphingomonadaceae</taxon>
        <taxon>Sphingomonas</taxon>
    </lineage>
</organism>
<name>A0A2A4B4H0_9SPHN</name>
<keyword evidence="4 5" id="KW-0234">DNA repair</keyword>
<dbReference type="NCBIfam" id="TIGR00585">
    <property type="entry name" value="mutl"/>
    <property type="match status" value="1"/>
</dbReference>
<evidence type="ECO:0000313" key="9">
    <source>
        <dbReference type="Proteomes" id="UP000218366"/>
    </source>
</evidence>
<reference evidence="8 9" key="1">
    <citation type="submission" date="2017-09" db="EMBL/GenBank/DDBJ databases">
        <title>Sphingomonas spermidinifaciens 9NM-10, whole genome shotgun sequence.</title>
        <authorList>
            <person name="Feng G."/>
            <person name="Zhu H."/>
        </authorList>
    </citation>
    <scope>NUCLEOTIDE SEQUENCE [LARGE SCALE GENOMIC DNA]</scope>
    <source>
        <strain evidence="8 9">9NM-10</strain>
    </source>
</reference>
<dbReference type="GO" id="GO:0140664">
    <property type="term" value="F:ATP-dependent DNA damage sensor activity"/>
    <property type="evidence" value="ECO:0007669"/>
    <property type="project" value="InterPro"/>
</dbReference>
<evidence type="ECO:0000256" key="2">
    <source>
        <dbReference type="ARBA" id="ARBA00021975"/>
    </source>
</evidence>
<dbReference type="InterPro" id="IPR013507">
    <property type="entry name" value="DNA_mismatch_S5_2-like"/>
</dbReference>
<dbReference type="PANTHER" id="PTHR10073">
    <property type="entry name" value="DNA MISMATCH REPAIR PROTEIN MLH, PMS, MUTL"/>
    <property type="match status" value="1"/>
</dbReference>
<dbReference type="PROSITE" id="PS00058">
    <property type="entry name" value="DNA_MISMATCH_REPAIR_1"/>
    <property type="match status" value="1"/>
</dbReference>
<comment type="caution">
    <text evidence="8">The sequence shown here is derived from an EMBL/GenBank/DDBJ whole genome shotgun (WGS) entry which is preliminary data.</text>
</comment>
<dbReference type="Pfam" id="PF01119">
    <property type="entry name" value="DNA_mis_repair"/>
    <property type="match status" value="1"/>
</dbReference>
<keyword evidence="8" id="KW-0255">Endonuclease</keyword>
<dbReference type="InterPro" id="IPR036890">
    <property type="entry name" value="HATPase_C_sf"/>
</dbReference>
<evidence type="ECO:0000313" key="8">
    <source>
        <dbReference type="EMBL" id="PCD02970.1"/>
    </source>
</evidence>
<dbReference type="GO" id="GO:0005524">
    <property type="term" value="F:ATP binding"/>
    <property type="evidence" value="ECO:0007669"/>
    <property type="project" value="InterPro"/>
</dbReference>
<dbReference type="OrthoDB" id="9763467at2"/>
<dbReference type="InterPro" id="IPR014721">
    <property type="entry name" value="Ribsml_uS5_D2-typ_fold_subgr"/>
</dbReference>
<protein>
    <recommendedName>
        <fullName evidence="2 5">DNA mismatch repair protein MutL</fullName>
    </recommendedName>
</protein>
<dbReference type="HAMAP" id="MF_00149">
    <property type="entry name" value="DNA_mis_repair"/>
    <property type="match status" value="1"/>
</dbReference>
<evidence type="ECO:0000256" key="1">
    <source>
        <dbReference type="ARBA" id="ARBA00006082"/>
    </source>
</evidence>
<sequence>MSIRRLPPTLINRIAAGEVVERPASALKELVENAVDAGACRISVRLSAGGIDGIEVIDDGCGMDADSMALALERHATSKLPESLWETGAIEGVATLGFRGEALPSIASVARLILESRERGGEGWRRIVDNGTLVEEGPAALPPGTRVRVEGLFERIPARRKFLRSPRAEYAACLDIVRRLAMARPEIGFAVEHDGRRVLSVPPGETRPERVAALTDRALADNSVAVDLERAGHVLGGVAGLPTFNRGIADHQYLFVNGRPVRDKLLVGAVRGAYAEMLARDRHAVVALFLDVPADGVDVNVHPAKTEVRFRDPALVRGLIVSGLRRALDEAGHRVVQAADAGAMANWQAEPMASSAPPPEAFAWGTPAGDLLVRDARPTFLSPPPAACAEPASEPVPSTTTHPLGVARGQVARTYIVAEAEDGLVIVDQHAAHERLVLERLRRALAAGGAPRQALLLPEVIELDEPACDRLEERAGELAEMGLEIERFGAQAVLVRAVPALLGQSDVAGLIRDLADEIAAHDQALSLKERLDHVAATMACHGSVRAGRVLSVPEMNALLREMEVTPHSGQCNHGRPTWVKLAHGDIEKLFGRR</sequence>
<gene>
    <name evidence="5" type="primary">mutL</name>
    <name evidence="8" type="ORF">COC42_00585</name>
</gene>
<dbReference type="Pfam" id="PF08676">
    <property type="entry name" value="MutL_C"/>
    <property type="match status" value="1"/>
</dbReference>
<dbReference type="PANTHER" id="PTHR10073:SF12">
    <property type="entry name" value="DNA MISMATCH REPAIR PROTEIN MLH1"/>
    <property type="match status" value="1"/>
</dbReference>
<comment type="function">
    <text evidence="5">This protein is involved in the repair of mismatches in DNA. It is required for dam-dependent methyl-directed DNA mismatch repair. May act as a 'molecular matchmaker', a protein that promotes the formation of a stable complex between two or more DNA-binding proteins in an ATP-dependent manner without itself being part of a final effector complex.</text>
</comment>
<dbReference type="Gene3D" id="3.30.1540.20">
    <property type="entry name" value="MutL, C-terminal domain, dimerisation subdomain"/>
    <property type="match status" value="1"/>
</dbReference>
<dbReference type="Proteomes" id="UP000218366">
    <property type="component" value="Unassembled WGS sequence"/>
</dbReference>
<dbReference type="InterPro" id="IPR020568">
    <property type="entry name" value="Ribosomal_Su5_D2-typ_SF"/>
</dbReference>
<dbReference type="GO" id="GO:0006298">
    <property type="term" value="P:mismatch repair"/>
    <property type="evidence" value="ECO:0007669"/>
    <property type="project" value="UniProtKB-UniRule"/>
</dbReference>
<dbReference type="SUPFAM" id="SSF118116">
    <property type="entry name" value="DNA mismatch repair protein MutL"/>
    <property type="match status" value="1"/>
</dbReference>
<dbReference type="Pfam" id="PF13589">
    <property type="entry name" value="HATPase_c_3"/>
    <property type="match status" value="1"/>
</dbReference>
<dbReference type="Gene3D" id="3.30.230.10">
    <property type="match status" value="1"/>
</dbReference>
<dbReference type="RefSeq" id="WP_096341371.1">
    <property type="nucleotide sequence ID" value="NZ_NWMW01000001.1"/>
</dbReference>
<dbReference type="EMBL" id="NWMW01000001">
    <property type="protein sequence ID" value="PCD02970.1"/>
    <property type="molecule type" value="Genomic_DNA"/>
</dbReference>
<feature type="domain" description="DNA mismatch repair protein S5" evidence="7">
    <location>
        <begin position="211"/>
        <end position="329"/>
    </location>
</feature>
<keyword evidence="9" id="KW-1185">Reference proteome</keyword>
<dbReference type="InterPro" id="IPR014762">
    <property type="entry name" value="DNA_mismatch_repair_CS"/>
</dbReference>
<dbReference type="GO" id="GO:0032300">
    <property type="term" value="C:mismatch repair complex"/>
    <property type="evidence" value="ECO:0007669"/>
    <property type="project" value="InterPro"/>
</dbReference>
<feature type="domain" description="MutL C-terminal dimerisation" evidence="6">
    <location>
        <begin position="407"/>
        <end position="550"/>
    </location>
</feature>
<dbReference type="Gene3D" id="3.30.1370.100">
    <property type="entry name" value="MutL, C-terminal domain, regulatory subdomain"/>
    <property type="match status" value="1"/>
</dbReference>
<dbReference type="InterPro" id="IPR038973">
    <property type="entry name" value="MutL/Mlh/Pms-like"/>
</dbReference>
<dbReference type="SUPFAM" id="SSF55874">
    <property type="entry name" value="ATPase domain of HSP90 chaperone/DNA topoisomerase II/histidine kinase"/>
    <property type="match status" value="1"/>
</dbReference>
<dbReference type="InterPro" id="IPR002099">
    <property type="entry name" value="MutL/Mlh/PMS"/>
</dbReference>
<dbReference type="InterPro" id="IPR020667">
    <property type="entry name" value="DNA_mismatch_repair_MutL"/>
</dbReference>
<proteinExistence type="inferred from homology"/>
<dbReference type="AlphaFoldDB" id="A0A2A4B4H0"/>
<accession>A0A2A4B4H0</accession>
<dbReference type="InterPro" id="IPR042120">
    <property type="entry name" value="MutL_C_dimsub"/>
</dbReference>
<dbReference type="FunFam" id="3.30.565.10:FF:000003">
    <property type="entry name" value="DNA mismatch repair endonuclease MutL"/>
    <property type="match status" value="1"/>
</dbReference>
<comment type="similarity">
    <text evidence="1 5">Belongs to the DNA mismatch repair MutL/HexB family.</text>
</comment>
<dbReference type="GO" id="GO:0004519">
    <property type="term" value="F:endonuclease activity"/>
    <property type="evidence" value="ECO:0007669"/>
    <property type="project" value="UniProtKB-KW"/>
</dbReference>
<evidence type="ECO:0000259" key="6">
    <source>
        <dbReference type="SMART" id="SM00853"/>
    </source>
</evidence>
<keyword evidence="8" id="KW-0378">Hydrolase</keyword>
<dbReference type="NCBIfam" id="NF000953">
    <property type="entry name" value="PRK00095.2-4"/>
    <property type="match status" value="1"/>
</dbReference>
<dbReference type="SMART" id="SM00853">
    <property type="entry name" value="MutL_C"/>
    <property type="match status" value="1"/>
</dbReference>
<dbReference type="CDD" id="cd16926">
    <property type="entry name" value="HATPase_MutL-MLH-PMS-like"/>
    <property type="match status" value="1"/>
</dbReference>
<keyword evidence="8" id="KW-0540">Nuclease</keyword>
<dbReference type="Gene3D" id="3.30.565.10">
    <property type="entry name" value="Histidine kinase-like ATPase, C-terminal domain"/>
    <property type="match status" value="1"/>
</dbReference>
<dbReference type="InterPro" id="IPR042121">
    <property type="entry name" value="MutL_C_regsub"/>
</dbReference>
<evidence type="ECO:0000259" key="7">
    <source>
        <dbReference type="SMART" id="SM01340"/>
    </source>
</evidence>
<dbReference type="SMART" id="SM01340">
    <property type="entry name" value="DNA_mis_repair"/>
    <property type="match status" value="1"/>
</dbReference>
<evidence type="ECO:0000256" key="5">
    <source>
        <dbReference type="HAMAP-Rule" id="MF_00149"/>
    </source>
</evidence>
<keyword evidence="3 5" id="KW-0227">DNA damage</keyword>
<evidence type="ECO:0000256" key="3">
    <source>
        <dbReference type="ARBA" id="ARBA00022763"/>
    </source>
</evidence>
<evidence type="ECO:0000256" key="4">
    <source>
        <dbReference type="ARBA" id="ARBA00023204"/>
    </source>
</evidence>